<sequence>MNSNSNSNFNNSSLSPAGSIGASVSRDGVPSLRFANSSANAARLQQSSTLGTVVKWWSCGSAAVESSDAEPVLHTKWIWLLTYSRASFNLFADVIKAEMPGTSPGRRQPVRGVASHQEDSLMVPSQPSRLATSQPSSHNVNFPPSNLESPQLQNQYRPFSSGMPAPAAAVPIVRGTSSGAVLLPDSPPSTPPASPRLSNRTFPSLVHRHVPESEASNESRDEVFGREHQHTLISQAANALLDTKEDAAAPSSKPRSSNTASSFKGSLSTLNHAEGHLMPATPEMSPANGVRHCAAASARHFLRRIFEDFPEEGNAEDAGVELVCPGWHGAILISDDPDDVSEEGKSKRTLYVSMPTTIDHSLLREHVLAILDAACDRLACETVVICLEREMKDFATVVHGLCYVGGQVVSMGNRHGADEADKCQGFMPKRGLVFVSVEL</sequence>
<gene>
    <name evidence="1" type="ORF">IE53DRAFT_368255</name>
</gene>
<evidence type="ECO:0000313" key="1">
    <source>
        <dbReference type="EMBL" id="PWN51209.1"/>
    </source>
</evidence>
<evidence type="ECO:0000313" key="2">
    <source>
        <dbReference type="Proteomes" id="UP000245626"/>
    </source>
</evidence>
<name>A0ACD0NZG1_9BASI</name>
<reference evidence="1 2" key="1">
    <citation type="journal article" date="2018" name="Mol. Biol. Evol.">
        <title>Broad Genomic Sampling Reveals a Smut Pathogenic Ancestry of the Fungal Clade Ustilaginomycotina.</title>
        <authorList>
            <person name="Kijpornyongpan T."/>
            <person name="Mondo S.J."/>
            <person name="Barry K."/>
            <person name="Sandor L."/>
            <person name="Lee J."/>
            <person name="Lipzen A."/>
            <person name="Pangilinan J."/>
            <person name="LaButti K."/>
            <person name="Hainaut M."/>
            <person name="Henrissat B."/>
            <person name="Grigoriev I.V."/>
            <person name="Spatafora J.W."/>
            <person name="Aime M.C."/>
        </authorList>
    </citation>
    <scope>NUCLEOTIDE SEQUENCE [LARGE SCALE GENOMIC DNA]</scope>
    <source>
        <strain evidence="1 2">SA 807</strain>
    </source>
</reference>
<organism evidence="1 2">
    <name type="scientific">Violaceomyces palustris</name>
    <dbReference type="NCBI Taxonomy" id="1673888"/>
    <lineage>
        <taxon>Eukaryota</taxon>
        <taxon>Fungi</taxon>
        <taxon>Dikarya</taxon>
        <taxon>Basidiomycota</taxon>
        <taxon>Ustilaginomycotina</taxon>
        <taxon>Ustilaginomycetes</taxon>
        <taxon>Violaceomycetales</taxon>
        <taxon>Violaceomycetaceae</taxon>
        <taxon>Violaceomyces</taxon>
    </lineage>
</organism>
<dbReference type="EMBL" id="KZ819861">
    <property type="protein sequence ID" value="PWN51209.1"/>
    <property type="molecule type" value="Genomic_DNA"/>
</dbReference>
<accession>A0ACD0NZG1</accession>
<dbReference type="Proteomes" id="UP000245626">
    <property type="component" value="Unassembled WGS sequence"/>
</dbReference>
<protein>
    <submittedName>
        <fullName evidence="1">Uncharacterized protein</fullName>
    </submittedName>
</protein>
<proteinExistence type="predicted"/>
<keyword evidence="2" id="KW-1185">Reference proteome</keyword>